<name>A0A382P102_9ZZZZ</name>
<dbReference type="AlphaFoldDB" id="A0A382P102"/>
<reference evidence="1" key="1">
    <citation type="submission" date="2018-05" db="EMBL/GenBank/DDBJ databases">
        <authorList>
            <person name="Lanie J.A."/>
            <person name="Ng W.-L."/>
            <person name="Kazmierczak K.M."/>
            <person name="Andrzejewski T.M."/>
            <person name="Davidsen T.M."/>
            <person name="Wayne K.J."/>
            <person name="Tettelin H."/>
            <person name="Glass J.I."/>
            <person name="Rusch D."/>
            <person name="Podicherti R."/>
            <person name="Tsui H.-C.T."/>
            <person name="Winkler M.E."/>
        </authorList>
    </citation>
    <scope>NUCLEOTIDE SEQUENCE</scope>
</reference>
<sequence>MSEQLGEFSLKHTGTTYGRNAAGELTNSVNWEGTASGFGAVWGTLFSATPLSDASANGGSVEWAGQAFLEDGTVLGALGKGTWEKPQNEHKWKIVMHVDLSTGDKQRAEGEIDLETLMYEGKIYSVD</sequence>
<gene>
    <name evidence="1" type="ORF">METZ01_LOCUS319840</name>
</gene>
<organism evidence="1">
    <name type="scientific">marine metagenome</name>
    <dbReference type="NCBI Taxonomy" id="408172"/>
    <lineage>
        <taxon>unclassified sequences</taxon>
        <taxon>metagenomes</taxon>
        <taxon>ecological metagenomes</taxon>
    </lineage>
</organism>
<protein>
    <submittedName>
        <fullName evidence="1">Uncharacterized protein</fullName>
    </submittedName>
</protein>
<proteinExistence type="predicted"/>
<evidence type="ECO:0000313" key="1">
    <source>
        <dbReference type="EMBL" id="SVC66986.1"/>
    </source>
</evidence>
<dbReference type="EMBL" id="UINC01104090">
    <property type="protein sequence ID" value="SVC66986.1"/>
    <property type="molecule type" value="Genomic_DNA"/>
</dbReference>
<accession>A0A382P102</accession>